<protein>
    <submittedName>
        <fullName evidence="2">Uncharacterized protein</fullName>
    </submittedName>
</protein>
<organism evidence="2 3">
    <name type="scientific">Scophthalmus maximus</name>
    <name type="common">Turbot</name>
    <name type="synonym">Psetta maxima</name>
    <dbReference type="NCBI Taxonomy" id="52904"/>
    <lineage>
        <taxon>Eukaryota</taxon>
        <taxon>Metazoa</taxon>
        <taxon>Chordata</taxon>
        <taxon>Craniata</taxon>
        <taxon>Vertebrata</taxon>
        <taxon>Euteleostomi</taxon>
        <taxon>Actinopterygii</taxon>
        <taxon>Neopterygii</taxon>
        <taxon>Teleostei</taxon>
        <taxon>Neoteleostei</taxon>
        <taxon>Acanthomorphata</taxon>
        <taxon>Carangaria</taxon>
        <taxon>Pleuronectiformes</taxon>
        <taxon>Pleuronectoidei</taxon>
        <taxon>Scophthalmidae</taxon>
        <taxon>Scophthalmus</taxon>
    </lineage>
</organism>
<sequence length="107" mass="12044">MPQEDKCADTTGERSGGARDTLRISSSGIRIVYASLISPSALFFKLERCQIKGTEKKTEVVHFEATLEEICAGSQRENNVPTIESHLQETHGGPAQNFIFWFRLHYE</sequence>
<gene>
    <name evidence="2" type="ORF">SMAX5B_011548</name>
</gene>
<feature type="region of interest" description="Disordered" evidence="1">
    <location>
        <begin position="1"/>
        <end position="20"/>
    </location>
</feature>
<proteinExistence type="predicted"/>
<evidence type="ECO:0000313" key="3">
    <source>
        <dbReference type="Proteomes" id="UP000246464"/>
    </source>
</evidence>
<name>A0A2U9BPQ6_SCOMX</name>
<reference evidence="2 3" key="1">
    <citation type="submission" date="2017-12" db="EMBL/GenBank/DDBJ databases">
        <title>Integrating genomic resources of turbot (Scophthalmus maximus) in depth evaluation of genetic and physical mapping variation across individuals.</title>
        <authorList>
            <person name="Martinez P."/>
        </authorList>
    </citation>
    <scope>NUCLEOTIDE SEQUENCE [LARGE SCALE GENOMIC DNA]</scope>
</reference>
<evidence type="ECO:0000313" key="2">
    <source>
        <dbReference type="EMBL" id="AWP05332.1"/>
    </source>
</evidence>
<keyword evidence="3" id="KW-1185">Reference proteome</keyword>
<dbReference type="Proteomes" id="UP000246464">
    <property type="component" value="Chromosome 8"/>
</dbReference>
<dbReference type="EMBL" id="CP026250">
    <property type="protein sequence ID" value="AWP05332.1"/>
    <property type="molecule type" value="Genomic_DNA"/>
</dbReference>
<accession>A0A2U9BPQ6</accession>
<evidence type="ECO:0000256" key="1">
    <source>
        <dbReference type="SAM" id="MobiDB-lite"/>
    </source>
</evidence>
<dbReference type="AlphaFoldDB" id="A0A2U9BPQ6"/>